<organism evidence="2">
    <name type="scientific">Escherichia coli</name>
    <dbReference type="NCBI Taxonomy" id="562"/>
    <lineage>
        <taxon>Bacteria</taxon>
        <taxon>Pseudomonadati</taxon>
        <taxon>Pseudomonadota</taxon>
        <taxon>Gammaproteobacteria</taxon>
        <taxon>Enterobacterales</taxon>
        <taxon>Enterobacteriaceae</taxon>
        <taxon>Escherichia</taxon>
    </lineage>
</organism>
<dbReference type="PANTHER" id="PTHR22916:SF3">
    <property type="entry name" value="UDP-GLCNAC:BETAGAL BETA-1,3-N-ACETYLGLUCOSAMINYLTRANSFERASE-LIKE PROTEIN 1"/>
    <property type="match status" value="1"/>
</dbReference>
<evidence type="ECO:0000313" key="2">
    <source>
        <dbReference type="EMBL" id="AGN91839.1"/>
    </source>
</evidence>
<protein>
    <submittedName>
        <fullName evidence="2">Rhamnosyltransferase</fullName>
    </submittedName>
</protein>
<dbReference type="GO" id="GO:0016758">
    <property type="term" value="F:hexosyltransferase activity"/>
    <property type="evidence" value="ECO:0007669"/>
    <property type="project" value="UniProtKB-ARBA"/>
</dbReference>
<keyword evidence="2" id="KW-0808">Transferase</keyword>
<dbReference type="SUPFAM" id="SSF53448">
    <property type="entry name" value="Nucleotide-diphospho-sugar transferases"/>
    <property type="match status" value="1"/>
</dbReference>
<dbReference type="Gene3D" id="3.90.550.10">
    <property type="entry name" value="Spore Coat Polysaccharide Biosynthesis Protein SpsA, Chain A"/>
    <property type="match status" value="1"/>
</dbReference>
<dbReference type="InterPro" id="IPR001173">
    <property type="entry name" value="Glyco_trans_2-like"/>
</dbReference>
<sequence>MHIPSMEIYSKMQDKTVTILMATYNGSAFIENQILSLQQQKYKDWILYIHDDGSSDDTLDIIKRIQLTEPRINLIEDGLTRLGAGKNFLSLVKYSATNYTIFCDQDDIWLENKLSEMIVFADSKGLASSKLPSMIYADGYAFDDSTGEIDFCGISHNHATRLKDFLFFNAGYQGCSILFNKAMVDIAANYHGYVHLHDDVVSLIAHSLGNVYFLPKKLMLYRQHLGAVTGQKKFNNRFISMLTSKVNYLLSREHFLVKRSFYDNYHHLLTAEIKNDFEVFFKFCQTKNKLSQLVLLLKHDFRLNNSRLKLLLKCIVRRTFSQ</sequence>
<dbReference type="AlphaFoldDB" id="A0A0A6ZE86"/>
<dbReference type="PANTHER" id="PTHR22916">
    <property type="entry name" value="GLYCOSYLTRANSFERASE"/>
    <property type="match status" value="1"/>
</dbReference>
<dbReference type="EMBL" id="JX501337">
    <property type="protein sequence ID" value="AGN91839.1"/>
    <property type="molecule type" value="Genomic_DNA"/>
</dbReference>
<reference evidence="2" key="1">
    <citation type="submission" date="2012-08" db="EMBL/GenBank/DDBJ databases">
        <title>E. coli O antigen sequences.</title>
        <authorList>
            <person name="Liu Y."/>
            <person name="Fratamico P."/>
            <person name="Yan X."/>
            <person name="Ream A."/>
            <person name="DebRoy C."/>
            <person name="Wang W."/>
            <person name="Losada L."/>
            <person name="Sanka R."/>
            <person name="Brinkac L."/>
            <person name="Radune D."/>
            <person name="Meng J."/>
            <person name="Toro M."/>
            <person name="Li R."/>
        </authorList>
    </citation>
    <scope>NUCLEOTIDE SEQUENCE</scope>
    <source>
        <strain evidence="2">O142</strain>
    </source>
</reference>
<name>A0A0A6ZE86_ECOLX</name>
<proteinExistence type="predicted"/>
<dbReference type="Pfam" id="PF00535">
    <property type="entry name" value="Glycos_transf_2"/>
    <property type="match status" value="1"/>
</dbReference>
<gene>
    <name evidence="2" type="primary">wekT</name>
</gene>
<dbReference type="InterPro" id="IPR029044">
    <property type="entry name" value="Nucleotide-diphossugar_trans"/>
</dbReference>
<evidence type="ECO:0000259" key="1">
    <source>
        <dbReference type="Pfam" id="PF00535"/>
    </source>
</evidence>
<accession>A0A0A6ZE86</accession>
<feature type="domain" description="Glycosyltransferase 2-like" evidence="1">
    <location>
        <begin position="18"/>
        <end position="126"/>
    </location>
</feature>